<dbReference type="Proteomes" id="UP000198767">
    <property type="component" value="Unassembled WGS sequence"/>
</dbReference>
<keyword evidence="3" id="KW-1185">Reference proteome</keyword>
<evidence type="ECO:0000256" key="1">
    <source>
        <dbReference type="SAM" id="Phobius"/>
    </source>
</evidence>
<name>A0A1G5Q9T0_9RHOB</name>
<accession>A0A1G5Q9T0</accession>
<organism evidence="2 3">
    <name type="scientific">Epibacterium ulvae</name>
    <dbReference type="NCBI Taxonomy" id="1156985"/>
    <lineage>
        <taxon>Bacteria</taxon>
        <taxon>Pseudomonadati</taxon>
        <taxon>Pseudomonadota</taxon>
        <taxon>Alphaproteobacteria</taxon>
        <taxon>Rhodobacterales</taxon>
        <taxon>Roseobacteraceae</taxon>
        <taxon>Epibacterium</taxon>
    </lineage>
</organism>
<evidence type="ECO:0000313" key="2">
    <source>
        <dbReference type="EMBL" id="SCZ58615.1"/>
    </source>
</evidence>
<reference evidence="2 3" key="1">
    <citation type="submission" date="2016-10" db="EMBL/GenBank/DDBJ databases">
        <authorList>
            <person name="de Groot N.N."/>
        </authorList>
    </citation>
    <scope>NUCLEOTIDE SEQUENCE [LARGE SCALE GENOMIC DNA]</scope>
    <source>
        <strain evidence="2 3">U95</strain>
    </source>
</reference>
<gene>
    <name evidence="2" type="ORF">SAMN04488118_103358</name>
</gene>
<sequence>MALVEHIRNVPSITLQPETLIQYGIAVLLILGLGLPALCAPQHRATSELEWHGNSGSRALP</sequence>
<dbReference type="AlphaFoldDB" id="A0A1G5Q9T0"/>
<feature type="transmembrane region" description="Helical" evidence="1">
    <location>
        <begin position="20"/>
        <end position="40"/>
    </location>
</feature>
<keyword evidence="1" id="KW-1133">Transmembrane helix</keyword>
<dbReference type="RefSeq" id="WP_090217500.1">
    <property type="nucleotide sequence ID" value="NZ_CANMPF010000003.1"/>
</dbReference>
<keyword evidence="1" id="KW-0812">Transmembrane</keyword>
<dbReference type="EMBL" id="FMWG01000003">
    <property type="protein sequence ID" value="SCZ58615.1"/>
    <property type="molecule type" value="Genomic_DNA"/>
</dbReference>
<proteinExistence type="predicted"/>
<protein>
    <submittedName>
        <fullName evidence="2">Uncharacterized protein</fullName>
    </submittedName>
</protein>
<evidence type="ECO:0000313" key="3">
    <source>
        <dbReference type="Proteomes" id="UP000198767"/>
    </source>
</evidence>
<keyword evidence="1" id="KW-0472">Membrane</keyword>